<dbReference type="Gene3D" id="3.30.1370.60">
    <property type="entry name" value="Hypothetical oxidoreductase yiak, domain 2"/>
    <property type="match status" value="1"/>
</dbReference>
<reference evidence="4 5" key="1">
    <citation type="submission" date="2019-10" db="EMBL/GenBank/DDBJ databases">
        <title>Cardiobacteriales fam. a chemoheterotrophic member of the order Cardiobacteriales, and proposal of Cardiobacteriales fam. nov.</title>
        <authorList>
            <person name="Wang C."/>
        </authorList>
    </citation>
    <scope>NUCLEOTIDE SEQUENCE [LARGE SCALE GENOMIC DNA]</scope>
    <source>
        <strain evidence="4 5">ML27</strain>
    </source>
</reference>
<evidence type="ECO:0000313" key="5">
    <source>
        <dbReference type="Proteomes" id="UP000471298"/>
    </source>
</evidence>
<gene>
    <name evidence="4" type="ORF">GCU85_06010</name>
</gene>
<dbReference type="InterPro" id="IPR036111">
    <property type="entry name" value="Mal/L-sulfo/L-lacto_DH-like_sf"/>
</dbReference>
<name>A0A6N7EWJ6_9GAMM</name>
<accession>A0A6N7EWJ6</accession>
<protein>
    <submittedName>
        <fullName evidence="4">Ldh family oxidoreductase</fullName>
    </submittedName>
</protein>
<dbReference type="Gene3D" id="1.10.1530.10">
    <property type="match status" value="1"/>
</dbReference>
<sequence length="358" mass="37407">MNNNPTANTSIDHSSHSSHANHANNADTIHLPISQIREISYQALRKHGAIDWIAAAVADAVAVAEAKGNKICGLYYLESYCQQLQTGRVQGHLTPIVSQPKPSAVYVDAQFGFAQAAFAKGLPKAIETAQSQGICVLSVAHAHTCTSLGYFTEQIAHAGLIGIGMTNASAIVSPPNGNQPVIGTNPIAMSVPAQSGGIAFQFDQSTSAVALGKITMAKAAGTKIPLGWAIDAAGQPTDDPEKALGGSLCSAGGYKGWGFGLMAEIFAAGLTGSVNSSDVAALKAPEGKPHDLGQCYLLIDPQINQHESFWQRLSQLTEAVNAQDGARLPGSIDKSSNAVDVDRALWDKLQLLIKDSES</sequence>
<dbReference type="InterPro" id="IPR003767">
    <property type="entry name" value="Malate/L-lactate_DH-like"/>
</dbReference>
<dbReference type="Pfam" id="PF02615">
    <property type="entry name" value="Ldh_2"/>
    <property type="match status" value="1"/>
</dbReference>
<evidence type="ECO:0000256" key="2">
    <source>
        <dbReference type="ARBA" id="ARBA00023002"/>
    </source>
</evidence>
<comment type="similarity">
    <text evidence="1">Belongs to the LDH2/MDH2 oxidoreductase family.</text>
</comment>
<comment type="caution">
    <text evidence="4">The sequence shown here is derived from an EMBL/GenBank/DDBJ whole genome shotgun (WGS) entry which is preliminary data.</text>
</comment>
<dbReference type="PANTHER" id="PTHR11091:SF0">
    <property type="entry name" value="MALATE DEHYDROGENASE"/>
    <property type="match status" value="1"/>
</dbReference>
<dbReference type="FunCoup" id="A0A6N7EWJ6">
    <property type="interactions" value="50"/>
</dbReference>
<dbReference type="SUPFAM" id="SSF89733">
    <property type="entry name" value="L-sulfolactate dehydrogenase-like"/>
    <property type="match status" value="1"/>
</dbReference>
<dbReference type="AlphaFoldDB" id="A0A6N7EWJ6"/>
<dbReference type="PANTHER" id="PTHR11091">
    <property type="entry name" value="OXIDOREDUCTASE-RELATED"/>
    <property type="match status" value="1"/>
</dbReference>
<keyword evidence="5" id="KW-1185">Reference proteome</keyword>
<keyword evidence="2" id="KW-0560">Oxidoreductase</keyword>
<dbReference type="InParanoid" id="A0A6N7EWJ6"/>
<dbReference type="InterPro" id="IPR043144">
    <property type="entry name" value="Mal/L-sulf/L-lact_DH-like_ah"/>
</dbReference>
<feature type="region of interest" description="Disordered" evidence="3">
    <location>
        <begin position="1"/>
        <end position="23"/>
    </location>
</feature>
<organism evidence="4 5">
    <name type="scientific">Ostreibacterium oceani</name>
    <dbReference type="NCBI Taxonomy" id="2654998"/>
    <lineage>
        <taxon>Bacteria</taxon>
        <taxon>Pseudomonadati</taxon>
        <taxon>Pseudomonadota</taxon>
        <taxon>Gammaproteobacteria</taxon>
        <taxon>Cardiobacteriales</taxon>
        <taxon>Ostreibacteriaceae</taxon>
        <taxon>Ostreibacterium</taxon>
    </lineage>
</organism>
<evidence type="ECO:0000313" key="4">
    <source>
        <dbReference type="EMBL" id="MPV86283.1"/>
    </source>
</evidence>
<proteinExistence type="inferred from homology"/>
<feature type="compositionally biased region" description="Polar residues" evidence="3">
    <location>
        <begin position="1"/>
        <end position="12"/>
    </location>
</feature>
<dbReference type="Proteomes" id="UP000471298">
    <property type="component" value="Unassembled WGS sequence"/>
</dbReference>
<dbReference type="EMBL" id="WHNW01000005">
    <property type="protein sequence ID" value="MPV86283.1"/>
    <property type="molecule type" value="Genomic_DNA"/>
</dbReference>
<dbReference type="GO" id="GO:0016491">
    <property type="term" value="F:oxidoreductase activity"/>
    <property type="evidence" value="ECO:0007669"/>
    <property type="project" value="UniProtKB-KW"/>
</dbReference>
<dbReference type="InterPro" id="IPR043143">
    <property type="entry name" value="Mal/L-sulf/L-lact_DH-like_NADP"/>
</dbReference>
<evidence type="ECO:0000256" key="3">
    <source>
        <dbReference type="SAM" id="MobiDB-lite"/>
    </source>
</evidence>
<evidence type="ECO:0000256" key="1">
    <source>
        <dbReference type="ARBA" id="ARBA00006056"/>
    </source>
</evidence>